<dbReference type="PROSITE" id="PS50084">
    <property type="entry name" value="KH_TYPE_1"/>
    <property type="match status" value="1"/>
</dbReference>
<dbReference type="Proteomes" id="UP000830167">
    <property type="component" value="Chromosome"/>
</dbReference>
<evidence type="ECO:0000256" key="3">
    <source>
        <dbReference type="HAMAP-Rule" id="MF_00088"/>
    </source>
</evidence>
<name>A0ABY4CFE4_9BACL</name>
<dbReference type="InterPro" id="IPR015946">
    <property type="entry name" value="KH_dom-like_a/b"/>
</dbReference>
<dbReference type="EMBL" id="CP089291">
    <property type="protein sequence ID" value="UOF89233.1"/>
    <property type="molecule type" value="Genomic_DNA"/>
</dbReference>
<organism evidence="4 5">
    <name type="scientific">Fodinisporobacter ferrooxydans</name>
    <dbReference type="NCBI Taxonomy" id="2901836"/>
    <lineage>
        <taxon>Bacteria</taxon>
        <taxon>Bacillati</taxon>
        <taxon>Bacillota</taxon>
        <taxon>Bacilli</taxon>
        <taxon>Bacillales</taxon>
        <taxon>Alicyclobacillaceae</taxon>
        <taxon>Fodinisporobacter</taxon>
    </lineage>
</organism>
<dbReference type="CDD" id="cd22533">
    <property type="entry name" value="KH-II_YlqC-like"/>
    <property type="match status" value="1"/>
</dbReference>
<dbReference type="Pfam" id="PF13083">
    <property type="entry name" value="KH_KhpA-B"/>
    <property type="match status" value="1"/>
</dbReference>
<evidence type="ECO:0000256" key="1">
    <source>
        <dbReference type="ARBA" id="ARBA00022490"/>
    </source>
</evidence>
<evidence type="ECO:0000313" key="4">
    <source>
        <dbReference type="EMBL" id="UOF89233.1"/>
    </source>
</evidence>
<dbReference type="Gene3D" id="3.30.300.20">
    <property type="match status" value="1"/>
</dbReference>
<dbReference type="PANTHER" id="PTHR34654">
    <property type="entry name" value="UPF0109 PROTEIN SCO5592"/>
    <property type="match status" value="1"/>
</dbReference>
<dbReference type="SUPFAM" id="SSF54814">
    <property type="entry name" value="Prokaryotic type KH domain (KH-domain type II)"/>
    <property type="match status" value="1"/>
</dbReference>
<comment type="subcellular location">
    <subcellularLocation>
        <location evidence="3">Cytoplasm</location>
    </subcellularLocation>
</comment>
<sequence length="75" mass="8298">MKRLIEVIAQSLVDQPDQVQVLEVENDHSILYKLSVAPEDVGKVIGKQGKIAKAIRNVVSAGAVKYEKRVTLEIQ</sequence>
<protein>
    <recommendedName>
        <fullName evidence="3">RNA-binding protein KhpA</fullName>
    </recommendedName>
    <alternativeName>
        <fullName evidence="3">KH-domain protein A</fullName>
    </alternativeName>
</protein>
<dbReference type="HAMAP" id="MF_00088">
    <property type="entry name" value="KhpA"/>
    <property type="match status" value="1"/>
</dbReference>
<comment type="function">
    <text evidence="3">A probable RNA chaperone. Forms a complex with KhpB which binds to cellular RNA and controls its expression. Plays a role in peptidoglycan (PG) homeostasis and cell length regulation.</text>
</comment>
<evidence type="ECO:0000313" key="5">
    <source>
        <dbReference type="Proteomes" id="UP000830167"/>
    </source>
</evidence>
<accession>A0ABY4CFE4</accession>
<dbReference type="RefSeq" id="WP_347435919.1">
    <property type="nucleotide sequence ID" value="NZ_CP089291.1"/>
</dbReference>
<dbReference type="InterPro" id="IPR009019">
    <property type="entry name" value="KH_sf_prok-type"/>
</dbReference>
<dbReference type="NCBIfam" id="NF001748">
    <property type="entry name" value="PRK00468.1"/>
    <property type="match status" value="1"/>
</dbReference>
<dbReference type="PANTHER" id="PTHR34654:SF1">
    <property type="entry name" value="RNA-BINDING PROTEIN KHPA"/>
    <property type="match status" value="1"/>
</dbReference>
<proteinExistence type="inferred from homology"/>
<comment type="subunit">
    <text evidence="3">Forms a complex with KhpB.</text>
</comment>
<evidence type="ECO:0000256" key="2">
    <source>
        <dbReference type="ARBA" id="ARBA00022884"/>
    </source>
</evidence>
<reference evidence="4" key="1">
    <citation type="submission" date="2021-12" db="EMBL/GenBank/DDBJ databases">
        <title>Alicyclobacillaceae gen. nov., sp. nov., isolated from chalcocite enrichment system.</title>
        <authorList>
            <person name="Jiang Z."/>
        </authorList>
    </citation>
    <scope>NUCLEOTIDE SEQUENCE</scope>
    <source>
        <strain evidence="4">MYW30-H2</strain>
    </source>
</reference>
<dbReference type="InterPro" id="IPR020627">
    <property type="entry name" value="KhpA"/>
</dbReference>
<keyword evidence="3" id="KW-0143">Chaperone</keyword>
<keyword evidence="3" id="KW-0133">Cell shape</keyword>
<keyword evidence="3" id="KW-0961">Cell wall biogenesis/degradation</keyword>
<keyword evidence="5" id="KW-1185">Reference proteome</keyword>
<comment type="similarity">
    <text evidence="3">Belongs to the KhpA RNA-binding protein family.</text>
</comment>
<keyword evidence="2 3" id="KW-0694">RNA-binding</keyword>
<keyword evidence="1 3" id="KW-0963">Cytoplasm</keyword>
<gene>
    <name evidence="3" type="primary">khpA</name>
    <name evidence="4" type="ORF">LSG31_15100</name>
</gene>